<gene>
    <name evidence="2" type="ORF">ECPE_LOCUS7580</name>
</gene>
<organism evidence="4">
    <name type="scientific">Echinostoma caproni</name>
    <dbReference type="NCBI Taxonomy" id="27848"/>
    <lineage>
        <taxon>Eukaryota</taxon>
        <taxon>Metazoa</taxon>
        <taxon>Spiralia</taxon>
        <taxon>Lophotrochozoa</taxon>
        <taxon>Platyhelminthes</taxon>
        <taxon>Trematoda</taxon>
        <taxon>Digenea</taxon>
        <taxon>Plagiorchiida</taxon>
        <taxon>Echinostomata</taxon>
        <taxon>Echinostomatoidea</taxon>
        <taxon>Echinostomatidae</taxon>
        <taxon>Echinostoma</taxon>
    </lineage>
</organism>
<dbReference type="AlphaFoldDB" id="A0A183AKU5"/>
<dbReference type="Proteomes" id="UP000272942">
    <property type="component" value="Unassembled WGS sequence"/>
</dbReference>
<keyword evidence="3" id="KW-1185">Reference proteome</keyword>
<name>A0A183AKU5_9TREM</name>
<sequence>MQLPTVVHGLLWCIFWCVSSWIGQTHCTDIIIDGWVMKGYEMVPWNKDYKNEDSATYLSAVEALQNQISDVENYQIIPFSNNDIKIGRFYAKDGMAKVAFHLSMPDSWSPIKLNISALQTTLEKALGLIQHANGMISEEFDVKGW</sequence>
<reference evidence="2 3" key="2">
    <citation type="submission" date="2018-11" db="EMBL/GenBank/DDBJ databases">
        <authorList>
            <consortium name="Pathogen Informatics"/>
        </authorList>
    </citation>
    <scope>NUCLEOTIDE SEQUENCE [LARGE SCALE GENOMIC DNA]</scope>
    <source>
        <strain evidence="2 3">Egypt</strain>
    </source>
</reference>
<dbReference type="WBParaSite" id="ECPE_0000759601-mRNA-1">
    <property type="protein sequence ID" value="ECPE_0000759601-mRNA-1"/>
    <property type="gene ID" value="ECPE_0000759601"/>
</dbReference>
<evidence type="ECO:0000256" key="1">
    <source>
        <dbReference type="SAM" id="SignalP"/>
    </source>
</evidence>
<evidence type="ECO:0000313" key="4">
    <source>
        <dbReference type="WBParaSite" id="ECPE_0000759601-mRNA-1"/>
    </source>
</evidence>
<feature type="signal peptide" evidence="1">
    <location>
        <begin position="1"/>
        <end position="27"/>
    </location>
</feature>
<dbReference type="EMBL" id="UZAN01044799">
    <property type="protein sequence ID" value="VDP81481.1"/>
    <property type="molecule type" value="Genomic_DNA"/>
</dbReference>
<reference evidence="4" key="1">
    <citation type="submission" date="2016-06" db="UniProtKB">
        <authorList>
            <consortium name="WormBaseParasite"/>
        </authorList>
    </citation>
    <scope>IDENTIFICATION</scope>
</reference>
<protein>
    <submittedName>
        <fullName evidence="4">Secreted protein</fullName>
    </submittedName>
</protein>
<proteinExistence type="predicted"/>
<feature type="chain" id="PRO_5043138113" evidence="1">
    <location>
        <begin position="28"/>
        <end position="145"/>
    </location>
</feature>
<evidence type="ECO:0000313" key="2">
    <source>
        <dbReference type="EMBL" id="VDP81481.1"/>
    </source>
</evidence>
<accession>A0A183AKU5</accession>
<keyword evidence="1" id="KW-0732">Signal</keyword>
<evidence type="ECO:0000313" key="3">
    <source>
        <dbReference type="Proteomes" id="UP000272942"/>
    </source>
</evidence>